<dbReference type="FunFam" id="1.10.238.10:FF:000107">
    <property type="entry name" value="Troponin C, skeletal muscle"/>
    <property type="match status" value="1"/>
</dbReference>
<evidence type="ECO:0000256" key="5">
    <source>
        <dbReference type="ARBA" id="ARBA00038202"/>
    </source>
</evidence>
<proteinExistence type="inferred from homology"/>
<evidence type="ECO:0000256" key="3">
    <source>
        <dbReference type="ARBA" id="ARBA00022837"/>
    </source>
</evidence>
<comment type="similarity">
    <text evidence="5">Belongs to the troponin C family.</text>
</comment>
<accession>A0AAQ4PQK9</accession>
<evidence type="ECO:0000256" key="4">
    <source>
        <dbReference type="ARBA" id="ARBA00023179"/>
    </source>
</evidence>
<feature type="domain" description="EF-hand" evidence="7">
    <location>
        <begin position="52"/>
        <end position="87"/>
    </location>
</feature>
<dbReference type="Ensembl" id="ENSGACT00000044086.1">
    <property type="protein sequence ID" value="ENSGACP00000041135.1"/>
    <property type="gene ID" value="ENSGACG00000004196.2"/>
</dbReference>
<keyword evidence="4" id="KW-0514">Muscle protein</keyword>
<dbReference type="Pfam" id="PF13499">
    <property type="entry name" value="EF-hand_7"/>
    <property type="match status" value="2"/>
</dbReference>
<keyword evidence="9" id="KW-1185">Reference proteome</keyword>
<sequence>MPTDAQSDARSFLTEEMIAEFKAAFDMFDTDGGGDISTKELGQVMRMLGQNPSREELDAIIEEVDEDGSGTIDFEEFLVMMVQQLKEDQAGKSEEELSECFRIIDKNGDGFVDREEFGEILHLTGEPVVEEDIDEMFGEGDTNHDGKIDFDGEVELLIEPEEFLHCCGHAVSSMMFAGSSEGETGHLLTTFSVILSECSEILIHSRISISVQLDENVDLKRFCPFPIFMVF</sequence>
<evidence type="ECO:0000256" key="2">
    <source>
        <dbReference type="ARBA" id="ARBA00022737"/>
    </source>
</evidence>
<dbReference type="PANTHER" id="PTHR23048">
    <property type="entry name" value="MYOSIN LIGHT CHAIN 1, 3"/>
    <property type="match status" value="1"/>
</dbReference>
<feature type="domain" description="EF-hand" evidence="7">
    <location>
        <begin position="92"/>
        <end position="127"/>
    </location>
</feature>
<dbReference type="PANTHER" id="PTHR23048:SF57">
    <property type="entry name" value="TROPONIN C2, FAST SKELETAL TYPE"/>
    <property type="match status" value="1"/>
</dbReference>
<protein>
    <recommendedName>
        <fullName evidence="6">Troponin C, skeletal muscle</fullName>
    </recommendedName>
</protein>
<evidence type="ECO:0000259" key="7">
    <source>
        <dbReference type="PROSITE" id="PS50222"/>
    </source>
</evidence>
<name>A0AAQ4PQK9_GASAC</name>
<dbReference type="Gene3D" id="1.10.238.10">
    <property type="entry name" value="EF-hand"/>
    <property type="match status" value="2"/>
</dbReference>
<dbReference type="Proteomes" id="UP000007635">
    <property type="component" value="Chromosome XII"/>
</dbReference>
<dbReference type="InterPro" id="IPR050230">
    <property type="entry name" value="CALM/Myosin/TropC-like"/>
</dbReference>
<evidence type="ECO:0000256" key="1">
    <source>
        <dbReference type="ARBA" id="ARBA00022723"/>
    </source>
</evidence>
<reference evidence="8" key="2">
    <citation type="submission" date="2025-08" db="UniProtKB">
        <authorList>
            <consortium name="Ensembl"/>
        </authorList>
    </citation>
    <scope>IDENTIFICATION</scope>
</reference>
<keyword evidence="3" id="KW-0106">Calcium</keyword>
<dbReference type="PROSITE" id="PS50222">
    <property type="entry name" value="EF_HAND_2"/>
    <property type="match status" value="3"/>
</dbReference>
<dbReference type="SMART" id="SM00054">
    <property type="entry name" value="EFh"/>
    <property type="match status" value="4"/>
</dbReference>
<feature type="domain" description="EF-hand" evidence="7">
    <location>
        <begin position="16"/>
        <end position="51"/>
    </location>
</feature>
<keyword evidence="2" id="KW-0677">Repeat</keyword>
<dbReference type="GO" id="GO:0005509">
    <property type="term" value="F:calcium ion binding"/>
    <property type="evidence" value="ECO:0007669"/>
    <property type="project" value="InterPro"/>
</dbReference>
<dbReference type="InterPro" id="IPR011992">
    <property type="entry name" value="EF-hand-dom_pair"/>
</dbReference>
<dbReference type="InterPro" id="IPR002048">
    <property type="entry name" value="EF_hand_dom"/>
</dbReference>
<dbReference type="GO" id="GO:0016460">
    <property type="term" value="C:myosin II complex"/>
    <property type="evidence" value="ECO:0007669"/>
    <property type="project" value="TreeGrafter"/>
</dbReference>
<dbReference type="CDD" id="cd00051">
    <property type="entry name" value="EFh"/>
    <property type="match status" value="2"/>
</dbReference>
<keyword evidence="1" id="KW-0479">Metal-binding</keyword>
<dbReference type="GeneTree" id="ENSGT00940000153541"/>
<reference evidence="8 9" key="1">
    <citation type="journal article" date="2021" name="G3 (Bethesda)">
        <title>Improved contiguity of the threespine stickleback genome using long-read sequencing.</title>
        <authorList>
            <person name="Nath S."/>
            <person name="Shaw D.E."/>
            <person name="White M.A."/>
        </authorList>
    </citation>
    <scope>NUCLEOTIDE SEQUENCE [LARGE SCALE GENOMIC DNA]</scope>
    <source>
        <strain evidence="8 9">Lake Benthic</strain>
    </source>
</reference>
<reference evidence="8" key="3">
    <citation type="submission" date="2025-09" db="UniProtKB">
        <authorList>
            <consortium name="Ensembl"/>
        </authorList>
    </citation>
    <scope>IDENTIFICATION</scope>
</reference>
<dbReference type="InterPro" id="IPR018247">
    <property type="entry name" value="EF_Hand_1_Ca_BS"/>
</dbReference>
<dbReference type="PROSITE" id="PS00018">
    <property type="entry name" value="EF_HAND_1"/>
    <property type="match status" value="3"/>
</dbReference>
<evidence type="ECO:0000313" key="9">
    <source>
        <dbReference type="Proteomes" id="UP000007635"/>
    </source>
</evidence>
<evidence type="ECO:0000256" key="6">
    <source>
        <dbReference type="ARBA" id="ARBA00044117"/>
    </source>
</evidence>
<evidence type="ECO:0000313" key="8">
    <source>
        <dbReference type="Ensembl" id="ENSGACP00000041135.1"/>
    </source>
</evidence>
<dbReference type="AlphaFoldDB" id="A0AAQ4PQK9"/>
<organism evidence="8 9">
    <name type="scientific">Gasterosteus aculeatus aculeatus</name>
    <name type="common">three-spined stickleback</name>
    <dbReference type="NCBI Taxonomy" id="481459"/>
    <lineage>
        <taxon>Eukaryota</taxon>
        <taxon>Metazoa</taxon>
        <taxon>Chordata</taxon>
        <taxon>Craniata</taxon>
        <taxon>Vertebrata</taxon>
        <taxon>Euteleostomi</taxon>
        <taxon>Actinopterygii</taxon>
        <taxon>Neopterygii</taxon>
        <taxon>Teleostei</taxon>
        <taxon>Neoteleostei</taxon>
        <taxon>Acanthomorphata</taxon>
        <taxon>Eupercaria</taxon>
        <taxon>Perciformes</taxon>
        <taxon>Cottioidei</taxon>
        <taxon>Gasterosteales</taxon>
        <taxon>Gasterosteidae</taxon>
        <taxon>Gasterosteus</taxon>
    </lineage>
</organism>
<dbReference type="SUPFAM" id="SSF47473">
    <property type="entry name" value="EF-hand"/>
    <property type="match status" value="1"/>
</dbReference>